<gene>
    <name evidence="1" type="ORF">CEXT_801181</name>
</gene>
<proteinExistence type="predicted"/>
<evidence type="ECO:0000313" key="2">
    <source>
        <dbReference type="Proteomes" id="UP001054945"/>
    </source>
</evidence>
<reference evidence="1 2" key="1">
    <citation type="submission" date="2021-06" db="EMBL/GenBank/DDBJ databases">
        <title>Caerostris extrusa draft genome.</title>
        <authorList>
            <person name="Kono N."/>
            <person name="Arakawa K."/>
        </authorList>
    </citation>
    <scope>NUCLEOTIDE SEQUENCE [LARGE SCALE GENOMIC DNA]</scope>
</reference>
<name>A0AAV4NFB6_CAEEX</name>
<comment type="caution">
    <text evidence="1">The sequence shown here is derived from an EMBL/GenBank/DDBJ whole genome shotgun (WGS) entry which is preliminary data.</text>
</comment>
<dbReference type="Proteomes" id="UP001054945">
    <property type="component" value="Unassembled WGS sequence"/>
</dbReference>
<keyword evidence="2" id="KW-1185">Reference proteome</keyword>
<dbReference type="AlphaFoldDB" id="A0AAV4NFB6"/>
<evidence type="ECO:0000313" key="1">
    <source>
        <dbReference type="EMBL" id="GIX82490.1"/>
    </source>
</evidence>
<organism evidence="1 2">
    <name type="scientific">Caerostris extrusa</name>
    <name type="common">Bark spider</name>
    <name type="synonym">Caerostris bankana</name>
    <dbReference type="NCBI Taxonomy" id="172846"/>
    <lineage>
        <taxon>Eukaryota</taxon>
        <taxon>Metazoa</taxon>
        <taxon>Ecdysozoa</taxon>
        <taxon>Arthropoda</taxon>
        <taxon>Chelicerata</taxon>
        <taxon>Arachnida</taxon>
        <taxon>Araneae</taxon>
        <taxon>Araneomorphae</taxon>
        <taxon>Entelegynae</taxon>
        <taxon>Araneoidea</taxon>
        <taxon>Araneidae</taxon>
        <taxon>Caerostris</taxon>
    </lineage>
</organism>
<dbReference type="EMBL" id="BPLR01020784">
    <property type="protein sequence ID" value="GIX82490.1"/>
    <property type="molecule type" value="Genomic_DNA"/>
</dbReference>
<sequence length="115" mass="12834">MQLKRLNTAAINTLSSGTTNKINLLLQSQAGFVFIYSLRPSGKLFCNPYSGSPCCMVAALNHFFEVNLTAPSPFIFSQIWVKNEHDHAVLSLSHGPGPTPPCRMRWLLFLLLTFH</sequence>
<accession>A0AAV4NFB6</accession>
<protein>
    <submittedName>
        <fullName evidence="1">Uncharacterized protein</fullName>
    </submittedName>
</protein>